<sequence>MNFLNPYLEIYLRYPNENQDELIPFYREVLWLFSKNLNNRLRMFQNRVNIEIEDVWESPRNFKFEGIYAYQTSIDIEKFKELDEKSKRKKLLDLVHEGLTSLAIEFGWDIEAIKDAYIKSIDENYKFVYHSDFKLNRSRKLKGRIRINLNKRLTTFTAEIIDLESNSLSECELLQTEQRNFAWWKSIRDYGWMDNHNFGLKLEKGELWLTTNTSIPNLTETFKPKKSNIQQLKNFLEQIREPVIYNKSAQQML</sequence>
<comment type="caution">
    <text evidence="1">The sequence shown here is derived from an EMBL/GenBank/DDBJ whole genome shotgun (WGS) entry which is preliminary data.</text>
</comment>
<protein>
    <recommendedName>
        <fullName evidence="3">CYTH domain-containing protein</fullName>
    </recommendedName>
</protein>
<evidence type="ECO:0000313" key="2">
    <source>
        <dbReference type="Proteomes" id="UP001172083"/>
    </source>
</evidence>
<proteinExistence type="predicted"/>
<organism evidence="1 2">
    <name type="scientific">Agaribacillus aureus</name>
    <dbReference type="NCBI Taxonomy" id="3051825"/>
    <lineage>
        <taxon>Bacteria</taxon>
        <taxon>Pseudomonadati</taxon>
        <taxon>Bacteroidota</taxon>
        <taxon>Cytophagia</taxon>
        <taxon>Cytophagales</taxon>
        <taxon>Splendidivirgaceae</taxon>
        <taxon>Agaribacillus</taxon>
    </lineage>
</organism>
<dbReference type="Proteomes" id="UP001172083">
    <property type="component" value="Unassembled WGS sequence"/>
</dbReference>
<dbReference type="EMBL" id="JAUJEB010000001">
    <property type="protein sequence ID" value="MDN5211933.1"/>
    <property type="molecule type" value="Genomic_DNA"/>
</dbReference>
<evidence type="ECO:0008006" key="3">
    <source>
        <dbReference type="Google" id="ProtNLM"/>
    </source>
</evidence>
<reference evidence="1" key="1">
    <citation type="submission" date="2023-06" db="EMBL/GenBank/DDBJ databases">
        <title>Genomic of Agaribacillus aureum.</title>
        <authorList>
            <person name="Wang G."/>
        </authorList>
    </citation>
    <scope>NUCLEOTIDE SEQUENCE</scope>
    <source>
        <strain evidence="1">BMA12</strain>
    </source>
</reference>
<evidence type="ECO:0000313" key="1">
    <source>
        <dbReference type="EMBL" id="MDN5211933.1"/>
    </source>
</evidence>
<name>A0ABT8L2J8_9BACT</name>
<accession>A0ABT8L2J8</accession>
<gene>
    <name evidence="1" type="ORF">QQ020_07715</name>
</gene>
<keyword evidence="2" id="KW-1185">Reference proteome</keyword>